<evidence type="ECO:0000256" key="9">
    <source>
        <dbReference type="ARBA" id="ARBA00031981"/>
    </source>
</evidence>
<feature type="region of interest" description="Disordered" evidence="10">
    <location>
        <begin position="1"/>
        <end position="46"/>
    </location>
</feature>
<feature type="compositionally biased region" description="Polar residues" evidence="10">
    <location>
        <begin position="15"/>
        <end position="28"/>
    </location>
</feature>
<keyword evidence="4" id="KW-0805">Transcription regulation</keyword>
<accession>A0AAN9G267</accession>
<evidence type="ECO:0000256" key="3">
    <source>
        <dbReference type="ARBA" id="ARBA00019664"/>
    </source>
</evidence>
<dbReference type="GO" id="GO:0045893">
    <property type="term" value="P:positive regulation of DNA-templated transcription"/>
    <property type="evidence" value="ECO:0007669"/>
    <property type="project" value="TreeGrafter"/>
</dbReference>
<sequence length="215" mass="24489">MAERPSGSHPYPLGSQASAPGSLPSTVGQQQQQQQQTQQQTAQQQQPQQQQATQQQQQQIVSPVKDINAVNVCRIGQEMVHDIVHKAQEIFQLLSAKSMQLNMNSQQYAERKAKLEESLNHVNGQFRRLHFIHDKVSEISTQTDDPAPQQLVPAVGVDTEPVIPVPGTEFYSMIVEQHREIVEQVRLKNQQLKEIIDQIRTIIWEINTMITMRRT</sequence>
<comment type="function">
    <text evidence="8">Component of the Mediator complex, a coactivator involved in the regulated transcription of nearly all RNA polymerase II-dependent genes. Mediator functions as a bridge to convey information from gene-specific regulatory proteins to the basal RNA polymerase II transcription machinery. Mediator is recruited to promoters by direct interactions with regulatory proteins and serves as a scaffold for the assembly of a functional preinitiation complex with RNA polymerase II and the general transcription factors.</text>
</comment>
<keyword evidence="5" id="KW-0010">Activator</keyword>
<proteinExistence type="inferred from homology"/>
<dbReference type="Proteomes" id="UP001374579">
    <property type="component" value="Unassembled WGS sequence"/>
</dbReference>
<name>A0AAN9G267_9CAEN</name>
<evidence type="ECO:0000256" key="7">
    <source>
        <dbReference type="ARBA" id="ARBA00023242"/>
    </source>
</evidence>
<comment type="subcellular location">
    <subcellularLocation>
        <location evidence="1">Nucleus</location>
    </subcellularLocation>
</comment>
<dbReference type="EMBL" id="JBAMIC010000022">
    <property type="protein sequence ID" value="KAK7091280.1"/>
    <property type="molecule type" value="Genomic_DNA"/>
</dbReference>
<evidence type="ECO:0000256" key="1">
    <source>
        <dbReference type="ARBA" id="ARBA00004123"/>
    </source>
</evidence>
<dbReference type="AlphaFoldDB" id="A0AAN9G267"/>
<evidence type="ECO:0000256" key="6">
    <source>
        <dbReference type="ARBA" id="ARBA00023163"/>
    </source>
</evidence>
<dbReference type="PANTHER" id="PTHR31705:SF4">
    <property type="entry name" value="MEDIATOR OF RNA POLYMERASE II TRANSCRIPTION SUBUNIT 30"/>
    <property type="match status" value="1"/>
</dbReference>
<evidence type="ECO:0000256" key="10">
    <source>
        <dbReference type="SAM" id="MobiDB-lite"/>
    </source>
</evidence>
<gene>
    <name evidence="11" type="ORF">V1264_008984</name>
</gene>
<comment type="caution">
    <text evidence="11">The sequence shown here is derived from an EMBL/GenBank/DDBJ whole genome shotgun (WGS) entry which is preliminary data.</text>
</comment>
<dbReference type="Pfam" id="PF11315">
    <property type="entry name" value="Med30"/>
    <property type="match status" value="1"/>
</dbReference>
<evidence type="ECO:0000256" key="4">
    <source>
        <dbReference type="ARBA" id="ARBA00023015"/>
    </source>
</evidence>
<evidence type="ECO:0000313" key="11">
    <source>
        <dbReference type="EMBL" id="KAK7091280.1"/>
    </source>
</evidence>
<comment type="similarity">
    <text evidence="2">Belongs to the Mediator complex subunit 30 family.</text>
</comment>
<dbReference type="PANTHER" id="PTHR31705">
    <property type="entry name" value="MEDIATOR OF RNA POLYMERASE II TRANSCRIPTION SUBUNIT 30"/>
    <property type="match status" value="1"/>
</dbReference>
<dbReference type="InterPro" id="IPR021019">
    <property type="entry name" value="Mediator_Med30_met"/>
</dbReference>
<organism evidence="11 12">
    <name type="scientific">Littorina saxatilis</name>
    <dbReference type="NCBI Taxonomy" id="31220"/>
    <lineage>
        <taxon>Eukaryota</taxon>
        <taxon>Metazoa</taxon>
        <taxon>Spiralia</taxon>
        <taxon>Lophotrochozoa</taxon>
        <taxon>Mollusca</taxon>
        <taxon>Gastropoda</taxon>
        <taxon>Caenogastropoda</taxon>
        <taxon>Littorinimorpha</taxon>
        <taxon>Littorinoidea</taxon>
        <taxon>Littorinidae</taxon>
        <taxon>Littorina</taxon>
    </lineage>
</organism>
<keyword evidence="7" id="KW-0539">Nucleus</keyword>
<keyword evidence="12" id="KW-1185">Reference proteome</keyword>
<dbReference type="GO" id="GO:0016592">
    <property type="term" value="C:mediator complex"/>
    <property type="evidence" value="ECO:0007669"/>
    <property type="project" value="TreeGrafter"/>
</dbReference>
<protein>
    <recommendedName>
        <fullName evidence="3">Mediator of RNA polymerase II transcription subunit 30</fullName>
    </recommendedName>
    <alternativeName>
        <fullName evidence="9">Mediator complex subunit 30</fullName>
    </alternativeName>
</protein>
<dbReference type="GO" id="GO:0003712">
    <property type="term" value="F:transcription coregulator activity"/>
    <property type="evidence" value="ECO:0007669"/>
    <property type="project" value="TreeGrafter"/>
</dbReference>
<keyword evidence="6" id="KW-0804">Transcription</keyword>
<evidence type="ECO:0000313" key="12">
    <source>
        <dbReference type="Proteomes" id="UP001374579"/>
    </source>
</evidence>
<evidence type="ECO:0000256" key="5">
    <source>
        <dbReference type="ARBA" id="ARBA00023159"/>
    </source>
</evidence>
<evidence type="ECO:0000256" key="8">
    <source>
        <dbReference type="ARBA" id="ARBA00025687"/>
    </source>
</evidence>
<reference evidence="11 12" key="1">
    <citation type="submission" date="2024-02" db="EMBL/GenBank/DDBJ databases">
        <title>Chromosome-scale genome assembly of the rough periwinkle Littorina saxatilis.</title>
        <authorList>
            <person name="De Jode A."/>
            <person name="Faria R."/>
            <person name="Formenti G."/>
            <person name="Sims Y."/>
            <person name="Smith T.P."/>
            <person name="Tracey A."/>
            <person name="Wood J.M.D."/>
            <person name="Zagrodzka Z.B."/>
            <person name="Johannesson K."/>
            <person name="Butlin R.K."/>
            <person name="Leder E.H."/>
        </authorList>
    </citation>
    <scope>NUCLEOTIDE SEQUENCE [LARGE SCALE GENOMIC DNA]</scope>
    <source>
        <strain evidence="11">Snail1</strain>
        <tissue evidence="11">Muscle</tissue>
    </source>
</reference>
<evidence type="ECO:0000256" key="2">
    <source>
        <dbReference type="ARBA" id="ARBA00010606"/>
    </source>
</evidence>
<feature type="compositionally biased region" description="Low complexity" evidence="10">
    <location>
        <begin position="29"/>
        <end position="46"/>
    </location>
</feature>